<accession>A0A9D5AF84</accession>
<feature type="region of interest" description="Disordered" evidence="1">
    <location>
        <begin position="26"/>
        <end position="58"/>
    </location>
</feature>
<protein>
    <recommendedName>
        <fullName evidence="2">Retrovirus-related Pol polyprotein from transposon TNT 1-94-like beta-barrel domain-containing protein</fullName>
    </recommendedName>
</protein>
<name>A0A9D5AF84_PEA</name>
<gene>
    <name evidence="3" type="ORF">KIW84_054975</name>
</gene>
<keyword evidence="4" id="KW-1185">Reference proteome</keyword>
<dbReference type="InterPro" id="IPR054722">
    <property type="entry name" value="PolX-like_BBD"/>
</dbReference>
<sequence>MQSHWKFTEAGYLCLNTDGVLQSNDNLKGKPSNWKKKNGRAFQASNSDQGQKPPTSQFPLTTEQLDGLYKLLESSTPSCYIATKVNSAFLSVSLSHTWIIDSGASDHMTGESILFSSYNPCAGFELGKMVGQGEWRTLLP</sequence>
<dbReference type="EMBL" id="JAMSHJ010000005">
    <property type="protein sequence ID" value="KAI5409372.1"/>
    <property type="molecule type" value="Genomic_DNA"/>
</dbReference>
<dbReference type="Gramene" id="Psat05G0497500-T1">
    <property type="protein sequence ID" value="KAI5409372.1"/>
    <property type="gene ID" value="KIW84_054975"/>
</dbReference>
<evidence type="ECO:0000313" key="3">
    <source>
        <dbReference type="EMBL" id="KAI5409372.1"/>
    </source>
</evidence>
<evidence type="ECO:0000256" key="1">
    <source>
        <dbReference type="SAM" id="MobiDB-lite"/>
    </source>
</evidence>
<feature type="domain" description="Retrovirus-related Pol polyprotein from transposon TNT 1-94-like beta-barrel" evidence="2">
    <location>
        <begin position="98"/>
        <end position="121"/>
    </location>
</feature>
<proteinExistence type="predicted"/>
<organism evidence="3 4">
    <name type="scientific">Pisum sativum</name>
    <name type="common">Garden pea</name>
    <name type="synonym">Lathyrus oleraceus</name>
    <dbReference type="NCBI Taxonomy" id="3888"/>
    <lineage>
        <taxon>Eukaryota</taxon>
        <taxon>Viridiplantae</taxon>
        <taxon>Streptophyta</taxon>
        <taxon>Embryophyta</taxon>
        <taxon>Tracheophyta</taxon>
        <taxon>Spermatophyta</taxon>
        <taxon>Magnoliopsida</taxon>
        <taxon>eudicotyledons</taxon>
        <taxon>Gunneridae</taxon>
        <taxon>Pentapetalae</taxon>
        <taxon>rosids</taxon>
        <taxon>fabids</taxon>
        <taxon>Fabales</taxon>
        <taxon>Fabaceae</taxon>
        <taxon>Papilionoideae</taxon>
        <taxon>50 kb inversion clade</taxon>
        <taxon>NPAAA clade</taxon>
        <taxon>Hologalegina</taxon>
        <taxon>IRL clade</taxon>
        <taxon>Fabeae</taxon>
        <taxon>Lathyrus</taxon>
    </lineage>
</organism>
<dbReference type="AlphaFoldDB" id="A0A9D5AF84"/>
<feature type="compositionally biased region" description="Polar residues" evidence="1">
    <location>
        <begin position="43"/>
        <end position="58"/>
    </location>
</feature>
<dbReference type="Pfam" id="PF22936">
    <property type="entry name" value="Pol_BBD"/>
    <property type="match status" value="1"/>
</dbReference>
<dbReference type="Proteomes" id="UP001058974">
    <property type="component" value="Chromosome 5"/>
</dbReference>
<comment type="caution">
    <text evidence="3">The sequence shown here is derived from an EMBL/GenBank/DDBJ whole genome shotgun (WGS) entry which is preliminary data.</text>
</comment>
<reference evidence="3 4" key="1">
    <citation type="journal article" date="2022" name="Nat. Genet.">
        <title>Improved pea reference genome and pan-genome highlight genomic features and evolutionary characteristics.</title>
        <authorList>
            <person name="Yang T."/>
            <person name="Liu R."/>
            <person name="Luo Y."/>
            <person name="Hu S."/>
            <person name="Wang D."/>
            <person name="Wang C."/>
            <person name="Pandey M.K."/>
            <person name="Ge S."/>
            <person name="Xu Q."/>
            <person name="Li N."/>
            <person name="Li G."/>
            <person name="Huang Y."/>
            <person name="Saxena R.K."/>
            <person name="Ji Y."/>
            <person name="Li M."/>
            <person name="Yan X."/>
            <person name="He Y."/>
            <person name="Liu Y."/>
            <person name="Wang X."/>
            <person name="Xiang C."/>
            <person name="Varshney R.K."/>
            <person name="Ding H."/>
            <person name="Gao S."/>
            <person name="Zong X."/>
        </authorList>
    </citation>
    <scope>NUCLEOTIDE SEQUENCE [LARGE SCALE GENOMIC DNA]</scope>
    <source>
        <strain evidence="3 4">cv. Zhongwan 6</strain>
    </source>
</reference>
<evidence type="ECO:0000313" key="4">
    <source>
        <dbReference type="Proteomes" id="UP001058974"/>
    </source>
</evidence>
<evidence type="ECO:0000259" key="2">
    <source>
        <dbReference type="Pfam" id="PF22936"/>
    </source>
</evidence>